<keyword evidence="2 3" id="KW-0808">Transferase</keyword>
<protein>
    <submittedName>
        <fullName evidence="3">UDP-N-acetyl-D-mannosaminuronic acid transferase</fullName>
        <ecNumber evidence="3">2.4.1.187</ecNumber>
    </submittedName>
</protein>
<name>I0HN37_RUBGI</name>
<evidence type="ECO:0000256" key="2">
    <source>
        <dbReference type="ARBA" id="ARBA00022679"/>
    </source>
</evidence>
<reference evidence="3 4" key="1">
    <citation type="journal article" date="2012" name="J. Bacteriol.">
        <title>Complete genome sequence of phototrophic betaproteobacterium Rubrivivax gelatinosus IL144.</title>
        <authorList>
            <person name="Nagashima S."/>
            <person name="Kamimura A."/>
            <person name="Shimizu T."/>
            <person name="Nakamura-isaki S."/>
            <person name="Aono E."/>
            <person name="Sakamoto K."/>
            <person name="Ichikawa N."/>
            <person name="Nakazawa H."/>
            <person name="Sekine M."/>
            <person name="Yamazaki S."/>
            <person name="Fujita N."/>
            <person name="Shimada K."/>
            <person name="Hanada S."/>
            <person name="Nagashima K.V.P."/>
        </authorList>
    </citation>
    <scope>NUCLEOTIDE SEQUENCE [LARGE SCALE GENOMIC DNA]</scope>
    <source>
        <strain evidence="4">NBRC 100245 / IL144</strain>
    </source>
</reference>
<organism evidence="3 4">
    <name type="scientific">Rubrivivax gelatinosus (strain NBRC 100245 / IL144)</name>
    <dbReference type="NCBI Taxonomy" id="983917"/>
    <lineage>
        <taxon>Bacteria</taxon>
        <taxon>Pseudomonadati</taxon>
        <taxon>Pseudomonadota</taxon>
        <taxon>Betaproteobacteria</taxon>
        <taxon>Burkholderiales</taxon>
        <taxon>Sphaerotilaceae</taxon>
        <taxon>Rubrivivax</taxon>
    </lineage>
</organism>
<dbReference type="PANTHER" id="PTHR34136">
    <property type="match status" value="1"/>
</dbReference>
<dbReference type="NCBIfam" id="TIGR00696">
    <property type="entry name" value="wecG_tagA_cpsF"/>
    <property type="match status" value="1"/>
</dbReference>
<dbReference type="CDD" id="cd06533">
    <property type="entry name" value="Glyco_transf_WecG_TagA"/>
    <property type="match status" value="1"/>
</dbReference>
<dbReference type="EC" id="2.4.1.187" evidence="3"/>
<dbReference type="PATRIC" id="fig|983917.3.peg.1059"/>
<gene>
    <name evidence="3" type="ordered locus">RGE_10830</name>
</gene>
<proteinExistence type="predicted"/>
<evidence type="ECO:0000313" key="3">
    <source>
        <dbReference type="EMBL" id="BAL94424.1"/>
    </source>
</evidence>
<dbReference type="PANTHER" id="PTHR34136:SF1">
    <property type="entry name" value="UDP-N-ACETYL-D-MANNOSAMINURONIC ACID TRANSFERASE"/>
    <property type="match status" value="1"/>
</dbReference>
<dbReference type="AlphaFoldDB" id="I0HN37"/>
<keyword evidence="4" id="KW-1185">Reference proteome</keyword>
<dbReference type="GO" id="GO:0047244">
    <property type="term" value="F:N-acetylglucosaminyldiphosphoundecaprenol N-acetyl-beta-D-mannosaminyltransferase activity"/>
    <property type="evidence" value="ECO:0007669"/>
    <property type="project" value="UniProtKB-EC"/>
</dbReference>
<dbReference type="Proteomes" id="UP000007883">
    <property type="component" value="Chromosome"/>
</dbReference>
<accession>I0HN37</accession>
<dbReference type="eggNOG" id="COG1922">
    <property type="taxonomic scope" value="Bacteria"/>
</dbReference>
<evidence type="ECO:0000313" key="4">
    <source>
        <dbReference type="Proteomes" id="UP000007883"/>
    </source>
</evidence>
<dbReference type="EMBL" id="AP012320">
    <property type="protein sequence ID" value="BAL94424.1"/>
    <property type="molecule type" value="Genomic_DNA"/>
</dbReference>
<dbReference type="KEGG" id="rge:RGE_10830"/>
<dbReference type="HOGENOM" id="CLU_063203_2_1_4"/>
<keyword evidence="1 3" id="KW-0328">Glycosyltransferase</keyword>
<dbReference type="Pfam" id="PF03808">
    <property type="entry name" value="Glyco_tran_WecG"/>
    <property type="match status" value="1"/>
</dbReference>
<evidence type="ECO:0000256" key="1">
    <source>
        <dbReference type="ARBA" id="ARBA00022676"/>
    </source>
</evidence>
<dbReference type="STRING" id="983917.RGE_10830"/>
<dbReference type="InterPro" id="IPR004629">
    <property type="entry name" value="WecG_TagA_CpsF"/>
</dbReference>
<sequence length="246" mass="26947">MLGTPIDALDWDRALGTIAAWSARRESRVICICNAHSVVTAAQEPDFAAVLASADMATPDGAPVAWMLRRLGHDGQQRINGPDLMWRWCAEAARRGDAIFLFGSTPETLARLAQRLLATWPALRIAGSLSPPFRALTPAEDAEIVERINASGAGVVFVSLGCPKQERWMAAHRGAVQGVMIGVGAAFDFHAGTIQRAPGWMRNAGLEWLHRLLSEPRRLWRRYLFTNSAFTIGAARQLLGSRRSPR</sequence>